<accession>A0AB33V6K3</accession>
<dbReference type="EMBL" id="BK064844">
    <property type="protein sequence ID" value="DBA59397.1"/>
    <property type="molecule type" value="Genomic_DNA"/>
</dbReference>
<organism evidence="2">
    <name type="scientific">Latid herpesvirus 1</name>
    <dbReference type="NCBI Taxonomy" id="3096545"/>
    <lineage>
        <taxon>Viruses</taxon>
        <taxon>Duplodnaviria</taxon>
        <taxon>Heunggongvirae</taxon>
        <taxon>Peploviricota</taxon>
        <taxon>Herviviricetes</taxon>
        <taxon>Herpesvirales</taxon>
    </lineage>
</organism>
<name>A0AB33V6K3_9VIRU</name>
<sequence length="178" mass="19977">MAAWICAPCPSLYIFIRTICGGRVYETQVYETLAARAPQLTSDVSLAAVARYTAAARLETAKDEMDSDDPERPIVFQKFMYQKDIGSSIMREVDRWDLTHGLSEVRDMRNSIRAVTAKVSDIKKSNINPVDEETLSVYPSNTTYDGAPTRDSSPARHPVYNQDSTEHRGVCKGNSLWH</sequence>
<evidence type="ECO:0000313" key="2">
    <source>
        <dbReference type="EMBL" id="DBA59397.1"/>
    </source>
</evidence>
<feature type="region of interest" description="Disordered" evidence="1">
    <location>
        <begin position="138"/>
        <end position="178"/>
    </location>
</feature>
<reference evidence="2" key="2">
    <citation type="journal article" date="2024" name="Virology">
        <title>Novel viruses discovered in metatranscriptomic analysis of farmed barramundi in Asia and Australia.</title>
        <authorList>
            <person name="Mercer L.K."/>
            <person name="Harding E.F."/>
            <person name="Sridhar T."/>
            <person name="White P.A."/>
        </authorList>
    </citation>
    <scope>NUCLEOTIDE SEQUENCE</scope>
</reference>
<proteinExistence type="predicted"/>
<evidence type="ECO:0000256" key="1">
    <source>
        <dbReference type="SAM" id="MobiDB-lite"/>
    </source>
</evidence>
<reference evidence="2" key="1">
    <citation type="submission" date="2023-06" db="EMBL/GenBank/DDBJ databases">
        <authorList>
            <person name="Mercer L.K."/>
            <person name="Harding E.F."/>
            <person name="Sridhar T."/>
            <person name="White P.A."/>
        </authorList>
    </citation>
    <scope>NUCLEOTIDE SEQUENCE</scope>
</reference>
<protein>
    <submittedName>
        <fullName evidence="2">ORF38</fullName>
    </submittedName>
</protein>